<dbReference type="AlphaFoldDB" id="A0A0F9VJU2"/>
<name>A0A0F9VJU2_9ZZZZ</name>
<dbReference type="EMBL" id="LAZR01000337">
    <property type="protein sequence ID" value="KKN73771.1"/>
    <property type="molecule type" value="Genomic_DNA"/>
</dbReference>
<reference evidence="1" key="1">
    <citation type="journal article" date="2015" name="Nature">
        <title>Complex archaea that bridge the gap between prokaryotes and eukaryotes.</title>
        <authorList>
            <person name="Spang A."/>
            <person name="Saw J.H."/>
            <person name="Jorgensen S.L."/>
            <person name="Zaremba-Niedzwiedzka K."/>
            <person name="Martijn J."/>
            <person name="Lind A.E."/>
            <person name="van Eijk R."/>
            <person name="Schleper C."/>
            <person name="Guy L."/>
            <person name="Ettema T.J."/>
        </authorList>
    </citation>
    <scope>NUCLEOTIDE SEQUENCE</scope>
</reference>
<comment type="caution">
    <text evidence="1">The sequence shown here is derived from an EMBL/GenBank/DDBJ whole genome shotgun (WGS) entry which is preliminary data.</text>
</comment>
<proteinExistence type="predicted"/>
<sequence length="122" mass="13798">MTDCTVNGVIGHRRAFTNHAGDDVCACGVKTGRRAQGTRDGVTIEPIDLKPLNAQAQRVWELMCDGQWYSLRTIADWTGDPESSVSARIRDFRKEKFGGHTVDKRRTPAHRGWEYRLDLPNE</sequence>
<organism evidence="1">
    <name type="scientific">marine sediment metagenome</name>
    <dbReference type="NCBI Taxonomy" id="412755"/>
    <lineage>
        <taxon>unclassified sequences</taxon>
        <taxon>metagenomes</taxon>
        <taxon>ecological metagenomes</taxon>
    </lineage>
</organism>
<evidence type="ECO:0000313" key="1">
    <source>
        <dbReference type="EMBL" id="KKN73771.1"/>
    </source>
</evidence>
<accession>A0A0F9VJU2</accession>
<protein>
    <submittedName>
        <fullName evidence="1">Uncharacterized protein</fullName>
    </submittedName>
</protein>
<gene>
    <name evidence="1" type="ORF">LCGC14_0397190</name>
</gene>